<dbReference type="Proteomes" id="UP001152178">
    <property type="component" value="Unassembled WGS sequence"/>
</dbReference>
<keyword evidence="3" id="KW-1185">Reference proteome</keyword>
<dbReference type="InterPro" id="IPR041698">
    <property type="entry name" value="Methyltransf_25"/>
</dbReference>
<evidence type="ECO:0000313" key="3">
    <source>
        <dbReference type="Proteomes" id="UP001152178"/>
    </source>
</evidence>
<feature type="non-terminal residue" evidence="2">
    <location>
        <position position="1"/>
    </location>
</feature>
<feature type="non-terminal residue" evidence="2">
    <location>
        <position position="181"/>
    </location>
</feature>
<keyword evidence="2" id="KW-0489">Methyltransferase</keyword>
<gene>
    <name evidence="2" type="ORF">OOJ09_31965</name>
</gene>
<evidence type="ECO:0000259" key="1">
    <source>
        <dbReference type="Pfam" id="PF13649"/>
    </source>
</evidence>
<evidence type="ECO:0000313" key="2">
    <source>
        <dbReference type="EMBL" id="MCZ8548785.1"/>
    </source>
</evidence>
<dbReference type="Gene3D" id="3.40.50.150">
    <property type="entry name" value="Vaccinia Virus protein VP39"/>
    <property type="match status" value="1"/>
</dbReference>
<dbReference type="EMBL" id="JAPFQA010000060">
    <property type="protein sequence ID" value="MCZ8548785.1"/>
    <property type="molecule type" value="Genomic_DNA"/>
</dbReference>
<dbReference type="InterPro" id="IPR050508">
    <property type="entry name" value="Methyltransf_Superfamily"/>
</dbReference>
<keyword evidence="2" id="KW-0808">Transferase</keyword>
<dbReference type="RefSeq" id="WP_269909027.1">
    <property type="nucleotide sequence ID" value="NZ_JAPFQA010000060.1"/>
</dbReference>
<sequence>GALGLHNFISQQFSMPEGLFGRLTGAVMGLINLLPNKRAIELLDISEQDDVLEIGFGPGLALRKMSQLVRSGRITGVDRSPTMFRQAQARNRTAIQHGKLKLIQGTFECLSLESASVDKVLAVNVIYFCSPDGTALAEARRVLRPGGAMSIYATDCSSMRWLQFIGPETQQTFDRKGLEDF</sequence>
<dbReference type="InterPro" id="IPR029063">
    <property type="entry name" value="SAM-dependent_MTases_sf"/>
</dbReference>
<dbReference type="SUPFAM" id="SSF53335">
    <property type="entry name" value="S-adenosyl-L-methionine-dependent methyltransferases"/>
    <property type="match status" value="1"/>
</dbReference>
<dbReference type="GO" id="GO:0008168">
    <property type="term" value="F:methyltransferase activity"/>
    <property type="evidence" value="ECO:0007669"/>
    <property type="project" value="UniProtKB-KW"/>
</dbReference>
<dbReference type="GO" id="GO:0032259">
    <property type="term" value="P:methylation"/>
    <property type="evidence" value="ECO:0007669"/>
    <property type="project" value="UniProtKB-KW"/>
</dbReference>
<proteinExistence type="predicted"/>
<dbReference type="CDD" id="cd02440">
    <property type="entry name" value="AdoMet_MTases"/>
    <property type="match status" value="1"/>
</dbReference>
<dbReference type="Pfam" id="PF13649">
    <property type="entry name" value="Methyltransf_25"/>
    <property type="match status" value="1"/>
</dbReference>
<organism evidence="2 3">
    <name type="scientific">Mesorhizobium qingshengii</name>
    <dbReference type="NCBI Taxonomy" id="1165689"/>
    <lineage>
        <taxon>Bacteria</taxon>
        <taxon>Pseudomonadati</taxon>
        <taxon>Pseudomonadota</taxon>
        <taxon>Alphaproteobacteria</taxon>
        <taxon>Hyphomicrobiales</taxon>
        <taxon>Phyllobacteriaceae</taxon>
        <taxon>Mesorhizobium</taxon>
    </lineage>
</organism>
<dbReference type="PANTHER" id="PTHR42912">
    <property type="entry name" value="METHYLTRANSFERASE"/>
    <property type="match status" value="1"/>
</dbReference>
<comment type="caution">
    <text evidence="2">The sequence shown here is derived from an EMBL/GenBank/DDBJ whole genome shotgun (WGS) entry which is preliminary data.</text>
</comment>
<protein>
    <submittedName>
        <fullName evidence="2">Class I SAM-dependent methyltransferase</fullName>
    </submittedName>
</protein>
<name>A0ABT4R4T2_9HYPH</name>
<accession>A0ABT4R4T2</accession>
<reference evidence="2" key="1">
    <citation type="submission" date="2022-11" db="EMBL/GenBank/DDBJ databases">
        <authorList>
            <person name="Coimbra C."/>
        </authorList>
    </citation>
    <scope>NUCLEOTIDE SEQUENCE</scope>
    <source>
        <strain evidence="2">Jales19</strain>
    </source>
</reference>
<feature type="domain" description="Methyltransferase" evidence="1">
    <location>
        <begin position="51"/>
        <end position="147"/>
    </location>
</feature>